<evidence type="ECO:0000313" key="16">
    <source>
        <dbReference type="EMBL" id="MDH4622738.1"/>
    </source>
</evidence>
<reference evidence="16" key="1">
    <citation type="submission" date="2021-02" db="EMBL/GenBank/DDBJ databases">
        <title>Genome analysis of blister spot of apple pathogen from New York area.</title>
        <authorList>
            <person name="Kandel P."/>
            <person name="Hockett K.L."/>
            <person name="Santander R."/>
            <person name="Acimovic S."/>
        </authorList>
    </citation>
    <scope>NUCLEOTIDE SEQUENCE</scope>
    <source>
        <strain evidence="16">PSP1</strain>
    </source>
</reference>
<protein>
    <recommendedName>
        <fullName evidence="8 14">3,4-dihydroxy-2-butanone 4-phosphate synthase</fullName>
        <shortName evidence="14">DHBP synthase</shortName>
        <ecNumber evidence="7 14">4.1.99.12</ecNumber>
    </recommendedName>
</protein>
<feature type="site" description="Essential for catalytic activity" evidence="14">
    <location>
        <position position="164"/>
    </location>
</feature>
<evidence type="ECO:0000256" key="2">
    <source>
        <dbReference type="ARBA" id="ARBA00001936"/>
    </source>
</evidence>
<evidence type="ECO:0000256" key="10">
    <source>
        <dbReference type="ARBA" id="ARBA00022723"/>
    </source>
</evidence>
<keyword evidence="13 14" id="KW-0456">Lyase</keyword>
<feature type="binding site" evidence="14">
    <location>
        <position position="32"/>
    </location>
    <ligand>
        <name>D-ribulose 5-phosphate</name>
        <dbReference type="ChEBI" id="CHEBI:58121"/>
    </ligand>
</feature>
<dbReference type="InterPro" id="IPR036144">
    <property type="entry name" value="RibA-like_sf"/>
</dbReference>
<accession>A0A3M6CB04</accession>
<evidence type="ECO:0000259" key="15">
    <source>
        <dbReference type="Pfam" id="PF00925"/>
    </source>
</evidence>
<gene>
    <name evidence="14" type="primary">ribB</name>
    <name evidence="16" type="ORF">JW322_13420</name>
</gene>
<dbReference type="Proteomes" id="UP001162155">
    <property type="component" value="Unassembled WGS sequence"/>
</dbReference>
<evidence type="ECO:0000256" key="3">
    <source>
        <dbReference type="ARBA" id="ARBA00002284"/>
    </source>
</evidence>
<dbReference type="AlphaFoldDB" id="A0A3M6CB04"/>
<dbReference type="Pfam" id="PF00926">
    <property type="entry name" value="DHBP_synthase"/>
    <property type="match status" value="1"/>
</dbReference>
<dbReference type="InterPro" id="IPR017945">
    <property type="entry name" value="DHBP_synth_RibB-like_a/b_dom"/>
</dbReference>
<keyword evidence="9 14" id="KW-0686">Riboflavin biosynthesis</keyword>
<comment type="subunit">
    <text evidence="14">Homodimer.</text>
</comment>
<dbReference type="NCBIfam" id="TIGR00506">
    <property type="entry name" value="ribB"/>
    <property type="match status" value="1"/>
</dbReference>
<dbReference type="Pfam" id="PF00925">
    <property type="entry name" value="GTP_cyclohydro2"/>
    <property type="match status" value="1"/>
</dbReference>
<dbReference type="GO" id="GO:0009231">
    <property type="term" value="P:riboflavin biosynthetic process"/>
    <property type="evidence" value="ECO:0007669"/>
    <property type="project" value="UniProtKB-UniRule"/>
</dbReference>
<evidence type="ECO:0000256" key="8">
    <source>
        <dbReference type="ARBA" id="ARBA00018836"/>
    </source>
</evidence>
<keyword evidence="12 14" id="KW-0464">Manganese</keyword>
<evidence type="ECO:0000313" key="17">
    <source>
        <dbReference type="Proteomes" id="UP001162155"/>
    </source>
</evidence>
<dbReference type="Gene3D" id="3.40.50.10990">
    <property type="entry name" value="GTP cyclohydrolase II"/>
    <property type="match status" value="2"/>
</dbReference>
<feature type="binding site" evidence="14">
    <location>
        <position position="143"/>
    </location>
    <ligand>
        <name>Mg(2+)</name>
        <dbReference type="ChEBI" id="CHEBI:18420"/>
        <label>2</label>
    </ligand>
</feature>
<dbReference type="EMBL" id="JAFFRZ010000001">
    <property type="protein sequence ID" value="MDH4622738.1"/>
    <property type="molecule type" value="Genomic_DNA"/>
</dbReference>
<evidence type="ECO:0000256" key="5">
    <source>
        <dbReference type="ARBA" id="ARBA00005520"/>
    </source>
</evidence>
<dbReference type="GO" id="GO:0000287">
    <property type="term" value="F:magnesium ion binding"/>
    <property type="evidence" value="ECO:0007669"/>
    <property type="project" value="UniProtKB-UniRule"/>
</dbReference>
<evidence type="ECO:0000256" key="14">
    <source>
        <dbReference type="HAMAP-Rule" id="MF_00180"/>
    </source>
</evidence>
<comment type="similarity">
    <text evidence="14">Belongs to the DHBP synthase family.</text>
</comment>
<dbReference type="FunFam" id="3.90.870.10:FF:000001">
    <property type="entry name" value="Riboflavin biosynthesis protein RibBA"/>
    <property type="match status" value="1"/>
</dbReference>
<dbReference type="HAMAP" id="MF_00180">
    <property type="entry name" value="RibB"/>
    <property type="match status" value="1"/>
</dbReference>
<dbReference type="PANTHER" id="PTHR21327:SF34">
    <property type="entry name" value="3,4-DIHYDROXY-2-BUTANONE 4-PHOSPHATE SYNTHASE"/>
    <property type="match status" value="1"/>
</dbReference>
<keyword evidence="11 14" id="KW-0460">Magnesium</keyword>
<dbReference type="SUPFAM" id="SSF55821">
    <property type="entry name" value="YrdC/RibB"/>
    <property type="match status" value="1"/>
</dbReference>
<evidence type="ECO:0000256" key="12">
    <source>
        <dbReference type="ARBA" id="ARBA00023211"/>
    </source>
</evidence>
<dbReference type="RefSeq" id="WP_044309614.1">
    <property type="nucleotide sequence ID" value="NZ_JAFFRY010000018.1"/>
</dbReference>
<comment type="cofactor">
    <cofactor evidence="14">
        <name>Mg(2+)</name>
        <dbReference type="ChEBI" id="CHEBI:18420"/>
    </cofactor>
    <cofactor evidence="14">
        <name>Mn(2+)</name>
        <dbReference type="ChEBI" id="CHEBI:29035"/>
    </cofactor>
    <text evidence="14">Binds 2 divalent metal cations per subunit. Magnesium or manganese.</text>
</comment>
<feature type="binding site" evidence="14">
    <location>
        <begin position="27"/>
        <end position="28"/>
    </location>
    <ligand>
        <name>D-ribulose 5-phosphate</name>
        <dbReference type="ChEBI" id="CHEBI:58121"/>
    </ligand>
</feature>
<comment type="catalytic activity">
    <reaction evidence="1 14">
        <text>D-ribulose 5-phosphate = (2S)-2-hydroxy-3-oxobutyl phosphate + formate + H(+)</text>
        <dbReference type="Rhea" id="RHEA:18457"/>
        <dbReference type="ChEBI" id="CHEBI:15378"/>
        <dbReference type="ChEBI" id="CHEBI:15740"/>
        <dbReference type="ChEBI" id="CHEBI:58121"/>
        <dbReference type="ChEBI" id="CHEBI:58830"/>
        <dbReference type="EC" id="4.1.99.12"/>
    </reaction>
</comment>
<evidence type="ECO:0000256" key="9">
    <source>
        <dbReference type="ARBA" id="ARBA00022619"/>
    </source>
</evidence>
<dbReference type="GO" id="GO:0003935">
    <property type="term" value="F:GTP cyclohydrolase II activity"/>
    <property type="evidence" value="ECO:0007669"/>
    <property type="project" value="TreeGrafter"/>
</dbReference>
<dbReference type="EC" id="4.1.99.12" evidence="7 14"/>
<comment type="similarity">
    <text evidence="6">In the C-terminal section; belongs to the GTP cyclohydrolase II family.</text>
</comment>
<dbReference type="GO" id="GO:0008686">
    <property type="term" value="F:3,4-dihydroxy-2-butanone-4-phosphate synthase activity"/>
    <property type="evidence" value="ECO:0007669"/>
    <property type="project" value="UniProtKB-UniRule"/>
</dbReference>
<evidence type="ECO:0000256" key="1">
    <source>
        <dbReference type="ARBA" id="ARBA00000141"/>
    </source>
</evidence>
<evidence type="ECO:0000256" key="13">
    <source>
        <dbReference type="ARBA" id="ARBA00023239"/>
    </source>
</evidence>
<feature type="site" description="Essential for catalytic activity" evidence="14">
    <location>
        <position position="126"/>
    </location>
</feature>
<dbReference type="GO" id="GO:0030145">
    <property type="term" value="F:manganese ion binding"/>
    <property type="evidence" value="ECO:0007669"/>
    <property type="project" value="UniProtKB-UniRule"/>
</dbReference>
<comment type="similarity">
    <text evidence="5">In the N-terminal section; belongs to the DHBP synthase family.</text>
</comment>
<name>A0A3M6CB04_PSESX</name>
<organism evidence="16 17">
    <name type="scientific">Pseudomonas syringae pv. papulans</name>
    <dbReference type="NCBI Taxonomy" id="83963"/>
    <lineage>
        <taxon>Bacteria</taxon>
        <taxon>Pseudomonadati</taxon>
        <taxon>Pseudomonadota</taxon>
        <taxon>Gammaproteobacteria</taxon>
        <taxon>Pseudomonadales</taxon>
        <taxon>Pseudomonadaceae</taxon>
        <taxon>Pseudomonas</taxon>
        <taxon>Pseudomonas syringae</taxon>
    </lineage>
</organism>
<evidence type="ECO:0000256" key="11">
    <source>
        <dbReference type="ARBA" id="ARBA00022842"/>
    </source>
</evidence>
<dbReference type="PANTHER" id="PTHR21327">
    <property type="entry name" value="GTP CYCLOHYDROLASE II-RELATED"/>
    <property type="match status" value="1"/>
</dbReference>
<dbReference type="NCBIfam" id="NF010626">
    <property type="entry name" value="PRK14019.1"/>
    <property type="match status" value="1"/>
</dbReference>
<feature type="binding site" evidence="14">
    <location>
        <position position="28"/>
    </location>
    <ligand>
        <name>Mg(2+)</name>
        <dbReference type="ChEBI" id="CHEBI:18420"/>
        <label>1</label>
    </ligand>
</feature>
<comment type="pathway">
    <text evidence="4 14">Cofactor biosynthesis; riboflavin biosynthesis; 2-hydroxy-3-oxobutyl phosphate from D-ribulose 5-phosphate: step 1/1.</text>
</comment>
<evidence type="ECO:0000256" key="7">
    <source>
        <dbReference type="ARBA" id="ARBA00012153"/>
    </source>
</evidence>
<comment type="caution">
    <text evidence="14">Lacks conserved residue(s) required for the propagation of feature annotation.</text>
</comment>
<dbReference type="PIRSF" id="PIRSF001259">
    <property type="entry name" value="RibA"/>
    <property type="match status" value="1"/>
</dbReference>
<evidence type="ECO:0000256" key="6">
    <source>
        <dbReference type="ARBA" id="ARBA00008976"/>
    </source>
</evidence>
<feature type="domain" description="GTP cyclohydrolase II" evidence="15">
    <location>
        <begin position="211"/>
        <end position="366"/>
    </location>
</feature>
<comment type="cofactor">
    <cofactor evidence="2">
        <name>Mn(2+)</name>
        <dbReference type="ChEBI" id="CHEBI:29035"/>
    </cofactor>
</comment>
<sequence>MAFDRIEDIIEDYRQGKMVLLVDDEDRENEGDLLLAADCCSPQAISFMAREARGLICLTLTDEHCQRLGLEQMVPSNGSVFATAFTVSIEATTGVTTGISAADRARTVQAAVNPHAVPEDLVQPGHIFPLRARDGGVLTCAGHTEAGCDLARLAGFTPASVIVEVMNDDGSMARRPDLEVFAKKHGIRIGTIADLIHYRLSTEHTIVRIGERELPTVHGTFRLFSYEDRIEGGVHMAMVMGDIRRDAATLVRVHVVDPLRDLVGAEYNGPANWTLWAALQRIAEEGHGVVVVLANHESSQALLERIPQLTQPPRQYTRSQSRIYSEVGTGAQILQDLGVSKLRHLGPPLKYAGLTGYDLEVIENIPFTG</sequence>
<comment type="caution">
    <text evidence="16">The sequence shown here is derived from an EMBL/GenBank/DDBJ whole genome shotgun (WGS) entry which is preliminary data.</text>
</comment>
<comment type="function">
    <text evidence="3 14">Catalyzes the conversion of D-ribulose 5-phosphate to formate and 3,4-dihydroxy-2-butanone 4-phosphate.</text>
</comment>
<evidence type="ECO:0000256" key="4">
    <source>
        <dbReference type="ARBA" id="ARBA00004904"/>
    </source>
</evidence>
<feature type="binding site" evidence="14">
    <location>
        <position position="28"/>
    </location>
    <ligand>
        <name>Mg(2+)</name>
        <dbReference type="ChEBI" id="CHEBI:18420"/>
        <label>2</label>
    </ligand>
</feature>
<dbReference type="Gene3D" id="3.90.870.10">
    <property type="entry name" value="DHBP synthase"/>
    <property type="match status" value="1"/>
</dbReference>
<dbReference type="SUPFAM" id="SSF142695">
    <property type="entry name" value="RibA-like"/>
    <property type="match status" value="1"/>
</dbReference>
<keyword evidence="10 14" id="KW-0479">Metal-binding</keyword>
<proteinExistence type="inferred from homology"/>
<dbReference type="GO" id="GO:0005829">
    <property type="term" value="C:cytosol"/>
    <property type="evidence" value="ECO:0007669"/>
    <property type="project" value="TreeGrafter"/>
</dbReference>
<dbReference type="InterPro" id="IPR000422">
    <property type="entry name" value="DHBP_synthase_RibB"/>
</dbReference>
<dbReference type="InterPro" id="IPR032677">
    <property type="entry name" value="GTP_cyclohydro_II"/>
</dbReference>
<dbReference type="NCBIfam" id="NF009132">
    <property type="entry name" value="PRK12485.1"/>
    <property type="match status" value="1"/>
</dbReference>